<keyword evidence="2" id="KW-0812">Transmembrane</keyword>
<dbReference type="PANTHER" id="PTHR12763">
    <property type="match status" value="1"/>
</dbReference>
<evidence type="ECO:0000259" key="6">
    <source>
        <dbReference type="PROSITE" id="PS50076"/>
    </source>
</evidence>
<evidence type="ECO:0000313" key="8">
    <source>
        <dbReference type="Proteomes" id="UP000522313"/>
    </source>
</evidence>
<evidence type="ECO:0000256" key="1">
    <source>
        <dbReference type="ARBA" id="ARBA00004167"/>
    </source>
</evidence>
<name>A0A7X0JFP1_9SPHN</name>
<dbReference type="SMART" id="SM00271">
    <property type="entry name" value="DnaJ"/>
    <property type="match status" value="1"/>
</dbReference>
<reference evidence="7 8" key="1">
    <citation type="submission" date="2020-08" db="EMBL/GenBank/DDBJ databases">
        <title>The Agave Microbiome: Exploring the role of microbial communities in plant adaptations to desert environments.</title>
        <authorList>
            <person name="Partida-Martinez L.P."/>
        </authorList>
    </citation>
    <scope>NUCLEOTIDE SEQUENCE [LARGE SCALE GENOMIC DNA]</scope>
    <source>
        <strain evidence="7 8">AS3.13</strain>
    </source>
</reference>
<dbReference type="Pfam" id="PF00226">
    <property type="entry name" value="DnaJ"/>
    <property type="match status" value="1"/>
</dbReference>
<proteinExistence type="inferred from homology"/>
<dbReference type="CDD" id="cd06257">
    <property type="entry name" value="DnaJ"/>
    <property type="match status" value="1"/>
</dbReference>
<feature type="domain" description="J" evidence="6">
    <location>
        <begin position="32"/>
        <end position="88"/>
    </location>
</feature>
<sequence>MLMKWIVAALIVWGVWVLLRKPAKKRRSPTGEARRVLGVDARADAGEIRAAHRRLMSELHPDRGGSEQRARRVNAARDTLLAALKDPR</sequence>
<dbReference type="GO" id="GO:0016020">
    <property type="term" value="C:membrane"/>
    <property type="evidence" value="ECO:0007669"/>
    <property type="project" value="UniProtKB-SubCell"/>
</dbReference>
<gene>
    <name evidence="7" type="ORF">F4693_003402</name>
</gene>
<evidence type="ECO:0000256" key="4">
    <source>
        <dbReference type="ARBA" id="ARBA00023136"/>
    </source>
</evidence>
<comment type="similarity">
    <text evidence="5">Belongs to the TIM14 family.</text>
</comment>
<evidence type="ECO:0000256" key="5">
    <source>
        <dbReference type="ARBA" id="ARBA00038105"/>
    </source>
</evidence>
<dbReference type="PROSITE" id="PS50076">
    <property type="entry name" value="DNAJ_2"/>
    <property type="match status" value="1"/>
</dbReference>
<dbReference type="InterPro" id="IPR036869">
    <property type="entry name" value="J_dom_sf"/>
</dbReference>
<accession>A0A7X0JFP1</accession>
<comment type="caution">
    <text evidence="7">The sequence shown here is derived from an EMBL/GenBank/DDBJ whole genome shotgun (WGS) entry which is preliminary data.</text>
</comment>
<dbReference type="EMBL" id="JACHBT010000022">
    <property type="protein sequence ID" value="MBB6506400.1"/>
    <property type="molecule type" value="Genomic_DNA"/>
</dbReference>
<evidence type="ECO:0000256" key="2">
    <source>
        <dbReference type="ARBA" id="ARBA00022692"/>
    </source>
</evidence>
<dbReference type="Proteomes" id="UP000522313">
    <property type="component" value="Unassembled WGS sequence"/>
</dbReference>
<evidence type="ECO:0000256" key="3">
    <source>
        <dbReference type="ARBA" id="ARBA00022989"/>
    </source>
</evidence>
<dbReference type="InterPro" id="IPR001623">
    <property type="entry name" value="DnaJ_domain"/>
</dbReference>
<dbReference type="Gene3D" id="1.10.287.110">
    <property type="entry name" value="DnaJ domain"/>
    <property type="match status" value="1"/>
</dbReference>
<dbReference type="SUPFAM" id="SSF46565">
    <property type="entry name" value="Chaperone J-domain"/>
    <property type="match status" value="1"/>
</dbReference>
<comment type="subcellular location">
    <subcellularLocation>
        <location evidence="1">Membrane</location>
        <topology evidence="1">Single-pass membrane protein</topology>
    </subcellularLocation>
</comment>
<dbReference type="AlphaFoldDB" id="A0A7X0JFP1"/>
<evidence type="ECO:0000313" key="7">
    <source>
        <dbReference type="EMBL" id="MBB6506400.1"/>
    </source>
</evidence>
<protein>
    <submittedName>
        <fullName evidence="7">DnaJ-domain-containing protein 1</fullName>
    </submittedName>
</protein>
<keyword evidence="3" id="KW-1133">Transmembrane helix</keyword>
<dbReference type="PANTHER" id="PTHR12763:SF28">
    <property type="entry name" value="GEO10507P1-RELATED"/>
    <property type="match status" value="1"/>
</dbReference>
<dbReference type="RefSeq" id="WP_311770378.1">
    <property type="nucleotide sequence ID" value="NZ_JACHBT010000022.1"/>
</dbReference>
<reference evidence="7 8" key="2">
    <citation type="submission" date="2020-08" db="EMBL/GenBank/DDBJ databases">
        <authorList>
            <person name="Partida-Martinez L."/>
            <person name="Huntemann M."/>
            <person name="Clum A."/>
            <person name="Wang J."/>
            <person name="Palaniappan K."/>
            <person name="Ritter S."/>
            <person name="Chen I.-M."/>
            <person name="Stamatis D."/>
            <person name="Reddy T."/>
            <person name="O'Malley R."/>
            <person name="Daum C."/>
            <person name="Shapiro N."/>
            <person name="Ivanova N."/>
            <person name="Kyrpides N."/>
            <person name="Woyke T."/>
        </authorList>
    </citation>
    <scope>NUCLEOTIDE SEQUENCE [LARGE SCALE GENOMIC DNA]</scope>
    <source>
        <strain evidence="7 8">AS3.13</strain>
    </source>
</reference>
<keyword evidence="4" id="KW-0472">Membrane</keyword>
<organism evidence="7 8">
    <name type="scientific">Sphingomonas endophytica</name>
    <dbReference type="NCBI Taxonomy" id="869719"/>
    <lineage>
        <taxon>Bacteria</taxon>
        <taxon>Pseudomonadati</taxon>
        <taxon>Pseudomonadota</taxon>
        <taxon>Alphaproteobacteria</taxon>
        <taxon>Sphingomonadales</taxon>
        <taxon>Sphingomonadaceae</taxon>
        <taxon>Sphingomonas</taxon>
    </lineage>
</organism>